<keyword evidence="4 6" id="KW-1133">Transmembrane helix</keyword>
<evidence type="ECO:0000256" key="1">
    <source>
        <dbReference type="ARBA" id="ARBA00004141"/>
    </source>
</evidence>
<dbReference type="InterPro" id="IPR020846">
    <property type="entry name" value="MFS_dom"/>
</dbReference>
<evidence type="ECO:0000256" key="6">
    <source>
        <dbReference type="SAM" id="Phobius"/>
    </source>
</evidence>
<dbReference type="OMA" id="IPLHCTE"/>
<dbReference type="SUPFAM" id="SSF103473">
    <property type="entry name" value="MFS general substrate transporter"/>
    <property type="match status" value="1"/>
</dbReference>
<organism evidence="8 9">
    <name type="scientific">Lodderomyces elongisporus (strain ATCC 11503 / CBS 2605 / JCM 1781 / NBRC 1676 / NRRL YB-4239)</name>
    <name type="common">Yeast</name>
    <name type="synonym">Saccharomyces elongisporus</name>
    <dbReference type="NCBI Taxonomy" id="379508"/>
    <lineage>
        <taxon>Eukaryota</taxon>
        <taxon>Fungi</taxon>
        <taxon>Dikarya</taxon>
        <taxon>Ascomycota</taxon>
        <taxon>Saccharomycotina</taxon>
        <taxon>Pichiomycetes</taxon>
        <taxon>Debaryomycetaceae</taxon>
        <taxon>Candida/Lodderomyces clade</taxon>
        <taxon>Lodderomyces</taxon>
    </lineage>
</organism>
<dbReference type="GO" id="GO:0005254">
    <property type="term" value="F:chloride channel activity"/>
    <property type="evidence" value="ECO:0007669"/>
    <property type="project" value="EnsemblFungi"/>
</dbReference>
<dbReference type="KEGG" id="lel:PVL30_001553"/>
<dbReference type="InterPro" id="IPR011701">
    <property type="entry name" value="MFS"/>
</dbReference>
<dbReference type="PANTHER" id="PTHR23504">
    <property type="entry name" value="MAJOR FACILITATOR SUPERFAMILY DOMAIN-CONTAINING PROTEIN 10"/>
    <property type="match status" value="1"/>
</dbReference>
<sequence>MASGSFWDRINGFPAFQTSLLCIIRLGEPMVFTSIFAYIFFMIQDFKIAKTPAEIATYAGYLLASFAIFQFLFCVQYAQASTKFGRKPVLLFGVLGTGVSSLLFGFSQSFTMAMIARSMMGALNGNIAVLRVAIGEVAVEKRHESLAFSMLAMTWGVGSIIGPLIGSSRYLTRPKALNNLNILGYDAFVEKFPYALANIVLAGYLFTSFVLGLLFLEETSVDHKNRRDYGLELGDIILGKLFRKKMPTRPWTVLAQEQQLGSTTYSEACEDERNPLIPSNQVYSAVEDQDREGEDVEEDEVDEYNDPPLVSLRFGEAARRRYSSEQLGPVLSNDAKSFISTNLKQSFTKEVLTFPVIQTVTSNFLLCFHAILYSEFYPVLLASPYLAEQLKFPFVLTGGFEWNTQDIGHLLSTTGIMGTLTVLIVFPILDHHLKSITILRISFALVPLAYFVIPYILFATKYATVSLYAASLIQTILVSISFASLMILIHRASPKKHRPLINGANLSLNSLARGISPLLFGHFMTWCDERKAGEVPWIVLSIIALLCLIQSFTMKDYGEDEDEDGQEGVDGVIEA</sequence>
<reference evidence="8 9" key="1">
    <citation type="journal article" date="2009" name="Nature">
        <title>Evolution of pathogenicity and sexual reproduction in eight Candida genomes.</title>
        <authorList>
            <person name="Butler G."/>
            <person name="Rasmussen M.D."/>
            <person name="Lin M.F."/>
            <person name="Santos M.A."/>
            <person name="Sakthikumar S."/>
            <person name="Munro C.A."/>
            <person name="Rheinbay E."/>
            <person name="Grabherr M."/>
            <person name="Forche A."/>
            <person name="Reedy J.L."/>
            <person name="Agrafioti I."/>
            <person name="Arnaud M.B."/>
            <person name="Bates S."/>
            <person name="Brown A.J."/>
            <person name="Brunke S."/>
            <person name="Costanzo M.C."/>
            <person name="Fitzpatrick D.A."/>
            <person name="de Groot P.W."/>
            <person name="Harris D."/>
            <person name="Hoyer L.L."/>
            <person name="Hube B."/>
            <person name="Klis F.M."/>
            <person name="Kodira C."/>
            <person name="Lennard N."/>
            <person name="Logue M.E."/>
            <person name="Martin R."/>
            <person name="Neiman A.M."/>
            <person name="Nikolaou E."/>
            <person name="Quail M.A."/>
            <person name="Quinn J."/>
            <person name="Santos M.C."/>
            <person name="Schmitzberger F.F."/>
            <person name="Sherlock G."/>
            <person name="Shah P."/>
            <person name="Silverstein K.A."/>
            <person name="Skrzypek M.S."/>
            <person name="Soll D."/>
            <person name="Staggs R."/>
            <person name="Stansfield I."/>
            <person name="Stumpf M.P."/>
            <person name="Sudbery P.E."/>
            <person name="Srikantha T."/>
            <person name="Zeng Q."/>
            <person name="Berman J."/>
            <person name="Berriman M."/>
            <person name="Heitman J."/>
            <person name="Gow N.A."/>
            <person name="Lorenz M.C."/>
            <person name="Birren B.W."/>
            <person name="Kellis M."/>
            <person name="Cuomo C.A."/>
        </authorList>
    </citation>
    <scope>NUCLEOTIDE SEQUENCE [LARGE SCALE GENOMIC DNA]</scope>
    <source>
        <strain evidence="9">ATCC 11503 / BCRC 21390 / CBS 2605 / JCM 1781 / NBRC 1676 / NRRL YB-4239</strain>
    </source>
</reference>
<dbReference type="PROSITE" id="PS50850">
    <property type="entry name" value="MFS"/>
    <property type="match status" value="1"/>
</dbReference>
<dbReference type="OrthoDB" id="10262656at2759"/>
<evidence type="ECO:0000256" key="5">
    <source>
        <dbReference type="ARBA" id="ARBA00023136"/>
    </source>
</evidence>
<proteinExistence type="predicted"/>
<comment type="subcellular location">
    <subcellularLocation>
        <location evidence="1">Membrane</location>
        <topology evidence="1">Multi-pass membrane protein</topology>
    </subcellularLocation>
</comment>
<evidence type="ECO:0000256" key="4">
    <source>
        <dbReference type="ARBA" id="ARBA00022989"/>
    </source>
</evidence>
<feature type="transmembrane region" description="Helical" evidence="6">
    <location>
        <begin position="535"/>
        <end position="553"/>
    </location>
</feature>
<dbReference type="InParanoid" id="A5DW43"/>
<evidence type="ECO:0000313" key="8">
    <source>
        <dbReference type="EMBL" id="EDK43401.1"/>
    </source>
</evidence>
<evidence type="ECO:0000259" key="7">
    <source>
        <dbReference type="PROSITE" id="PS50850"/>
    </source>
</evidence>
<dbReference type="Proteomes" id="UP000001996">
    <property type="component" value="Unassembled WGS sequence"/>
</dbReference>
<dbReference type="GO" id="GO:0000329">
    <property type="term" value="C:fungal-type vacuole membrane"/>
    <property type="evidence" value="ECO:0007669"/>
    <property type="project" value="EnsemblFungi"/>
</dbReference>
<dbReference type="eggNOG" id="KOG2615">
    <property type="taxonomic scope" value="Eukaryota"/>
</dbReference>
<dbReference type="InterPro" id="IPR036259">
    <property type="entry name" value="MFS_trans_sf"/>
</dbReference>
<keyword evidence="2" id="KW-0813">Transport</keyword>
<feature type="transmembrane region" description="Helical" evidence="6">
    <location>
        <begin position="146"/>
        <end position="172"/>
    </location>
</feature>
<feature type="transmembrane region" description="Helical" evidence="6">
    <location>
        <begin position="441"/>
        <end position="459"/>
    </location>
</feature>
<feature type="transmembrane region" description="Helical" evidence="6">
    <location>
        <begin position="20"/>
        <end position="43"/>
    </location>
</feature>
<accession>A5DW43</accession>
<dbReference type="FunCoup" id="A5DW43">
    <property type="interactions" value="58"/>
</dbReference>
<feature type="transmembrane region" description="Helical" evidence="6">
    <location>
        <begin position="465"/>
        <end position="488"/>
    </location>
</feature>
<dbReference type="VEuPathDB" id="FungiDB:LELG_01579"/>
<feature type="transmembrane region" description="Helical" evidence="6">
    <location>
        <begin position="407"/>
        <end position="429"/>
    </location>
</feature>
<feature type="transmembrane region" description="Helical" evidence="6">
    <location>
        <begin position="55"/>
        <end position="77"/>
    </location>
</feature>
<dbReference type="Pfam" id="PF07690">
    <property type="entry name" value="MFS_1"/>
    <property type="match status" value="2"/>
</dbReference>
<dbReference type="HOGENOM" id="CLU_001265_54_5_1"/>
<keyword evidence="5 6" id="KW-0472">Membrane</keyword>
<dbReference type="EMBL" id="CH981525">
    <property type="protein sequence ID" value="EDK43401.1"/>
    <property type="molecule type" value="Genomic_DNA"/>
</dbReference>
<dbReference type="PANTHER" id="PTHR23504:SF15">
    <property type="entry name" value="MAJOR FACILITATOR SUPERFAMILY (MFS) PROFILE DOMAIN-CONTAINING PROTEIN"/>
    <property type="match status" value="1"/>
</dbReference>
<dbReference type="GeneID" id="5234467"/>
<feature type="transmembrane region" description="Helical" evidence="6">
    <location>
        <begin position="89"/>
        <end position="108"/>
    </location>
</feature>
<keyword evidence="9" id="KW-1185">Reference proteome</keyword>
<dbReference type="Gene3D" id="1.20.1250.20">
    <property type="entry name" value="MFS general substrate transporter like domains"/>
    <property type="match status" value="2"/>
</dbReference>
<protein>
    <recommendedName>
        <fullName evidence="7">Major facilitator superfamily (MFS) profile domain-containing protein</fullName>
    </recommendedName>
</protein>
<evidence type="ECO:0000313" key="9">
    <source>
        <dbReference type="Proteomes" id="UP000001996"/>
    </source>
</evidence>
<dbReference type="AlphaFoldDB" id="A5DW43"/>
<feature type="domain" description="Major facilitator superfamily (MFS) profile" evidence="7">
    <location>
        <begin position="1"/>
        <end position="559"/>
    </location>
</feature>
<feature type="transmembrane region" description="Helical" evidence="6">
    <location>
        <begin position="192"/>
        <end position="216"/>
    </location>
</feature>
<evidence type="ECO:0000256" key="3">
    <source>
        <dbReference type="ARBA" id="ARBA00022692"/>
    </source>
</evidence>
<name>A5DW43_LODEL</name>
<feature type="transmembrane region" description="Helical" evidence="6">
    <location>
        <begin position="114"/>
        <end position="134"/>
    </location>
</feature>
<evidence type="ECO:0000256" key="2">
    <source>
        <dbReference type="ARBA" id="ARBA00022448"/>
    </source>
</evidence>
<keyword evidence="3 6" id="KW-0812">Transmembrane</keyword>
<gene>
    <name evidence="8" type="ORF">LELG_01579</name>
</gene>